<evidence type="ECO:0000259" key="1">
    <source>
        <dbReference type="Pfam" id="PF07638"/>
    </source>
</evidence>
<reference evidence="2 3" key="1">
    <citation type="submission" date="2019-03" db="EMBL/GenBank/DDBJ databases">
        <title>Deep-cultivation of Planctomycetes and their phenomic and genomic characterization uncovers novel biology.</title>
        <authorList>
            <person name="Wiegand S."/>
            <person name="Jogler M."/>
            <person name="Boedeker C."/>
            <person name="Pinto D."/>
            <person name="Vollmers J."/>
            <person name="Rivas-Marin E."/>
            <person name="Kohn T."/>
            <person name="Peeters S.H."/>
            <person name="Heuer A."/>
            <person name="Rast P."/>
            <person name="Oberbeckmann S."/>
            <person name="Bunk B."/>
            <person name="Jeske O."/>
            <person name="Meyerdierks A."/>
            <person name="Storesund J.E."/>
            <person name="Kallscheuer N."/>
            <person name="Luecker S."/>
            <person name="Lage O.M."/>
            <person name="Pohl T."/>
            <person name="Merkel B.J."/>
            <person name="Hornburger P."/>
            <person name="Mueller R.-W."/>
            <person name="Bruemmer F."/>
            <person name="Labrenz M."/>
            <person name="Spormann A.M."/>
            <person name="Op den Camp H."/>
            <person name="Overmann J."/>
            <person name="Amann R."/>
            <person name="Jetten M.S.M."/>
            <person name="Mascher T."/>
            <person name="Medema M.H."/>
            <person name="Devos D.P."/>
            <person name="Kaster A.-K."/>
            <person name="Ovreas L."/>
            <person name="Rohde M."/>
            <person name="Galperin M.Y."/>
            <person name="Jogler C."/>
        </authorList>
    </citation>
    <scope>NUCLEOTIDE SEQUENCE [LARGE SCALE GENOMIC DNA]</scope>
    <source>
        <strain evidence="2 3">Enr10</strain>
    </source>
</reference>
<dbReference type="SUPFAM" id="SSF46894">
    <property type="entry name" value="C-terminal effector domain of the bipartite response regulators"/>
    <property type="match status" value="1"/>
</dbReference>
<dbReference type="Proteomes" id="UP000315647">
    <property type="component" value="Chromosome"/>
</dbReference>
<dbReference type="Pfam" id="PF07638">
    <property type="entry name" value="Sigma70_ECF"/>
    <property type="match status" value="1"/>
</dbReference>
<dbReference type="EMBL" id="CP037421">
    <property type="protein sequence ID" value="QDT28771.1"/>
    <property type="molecule type" value="Genomic_DNA"/>
</dbReference>
<name>A0A517QAX8_9PLAN</name>
<dbReference type="InterPro" id="IPR016032">
    <property type="entry name" value="Sig_transdc_resp-reg_C-effctor"/>
</dbReference>
<evidence type="ECO:0000313" key="2">
    <source>
        <dbReference type="EMBL" id="QDT28771.1"/>
    </source>
</evidence>
<dbReference type="AlphaFoldDB" id="A0A517QAX8"/>
<feature type="domain" description="RNA polymerase sigma-70 ECF-like HTH" evidence="1">
    <location>
        <begin position="1"/>
        <end position="52"/>
    </location>
</feature>
<keyword evidence="3" id="KW-1185">Reference proteome</keyword>
<dbReference type="InterPro" id="IPR053812">
    <property type="entry name" value="HTH_Sigma70_ECF-like"/>
</dbReference>
<dbReference type="Gene3D" id="1.10.10.10">
    <property type="entry name" value="Winged helix-like DNA-binding domain superfamily/Winged helix DNA-binding domain"/>
    <property type="match status" value="1"/>
</dbReference>
<dbReference type="GO" id="GO:0006355">
    <property type="term" value="P:regulation of DNA-templated transcription"/>
    <property type="evidence" value="ECO:0007669"/>
    <property type="project" value="InterPro"/>
</dbReference>
<accession>A0A517QAX8</accession>
<evidence type="ECO:0000313" key="3">
    <source>
        <dbReference type="Proteomes" id="UP000315647"/>
    </source>
</evidence>
<proteinExistence type="predicted"/>
<protein>
    <submittedName>
        <fullName evidence="2">ECF sigma factor</fullName>
    </submittedName>
</protein>
<gene>
    <name evidence="2" type="ORF">Enr10x_41170</name>
</gene>
<dbReference type="InterPro" id="IPR036388">
    <property type="entry name" value="WH-like_DNA-bd_sf"/>
</dbReference>
<dbReference type="GO" id="GO:0003677">
    <property type="term" value="F:DNA binding"/>
    <property type="evidence" value="ECO:0007669"/>
    <property type="project" value="InterPro"/>
</dbReference>
<organism evidence="2 3">
    <name type="scientific">Gimesia panareensis</name>
    <dbReference type="NCBI Taxonomy" id="2527978"/>
    <lineage>
        <taxon>Bacteria</taxon>
        <taxon>Pseudomonadati</taxon>
        <taxon>Planctomycetota</taxon>
        <taxon>Planctomycetia</taxon>
        <taxon>Planctomycetales</taxon>
        <taxon>Planctomycetaceae</taxon>
        <taxon>Gimesia</taxon>
    </lineage>
</organism>
<sequence length="54" mass="6304">MERLGHLGDERPRDIAVLKLEGYTNEEIAENLSVTVRTIERKLKRIRLAWGENN</sequence>
<dbReference type="RefSeq" id="WP_145451127.1">
    <property type="nucleotide sequence ID" value="NZ_CP037421.1"/>
</dbReference>